<dbReference type="PANTHER" id="PTHR13822">
    <property type="entry name" value="ATP SYNTHASE DELTA/EPSILON CHAIN"/>
    <property type="match status" value="1"/>
</dbReference>
<keyword evidence="6" id="KW-0472">Membrane</keyword>
<dbReference type="PANTHER" id="PTHR13822:SF10">
    <property type="entry name" value="ATP SYNTHASE EPSILON CHAIN, CHLOROPLASTIC"/>
    <property type="match status" value="1"/>
</dbReference>
<dbReference type="SUPFAM" id="SSF51344">
    <property type="entry name" value="Epsilon subunit of F1F0-ATP synthase N-terminal domain"/>
    <property type="match status" value="1"/>
</dbReference>
<protein>
    <submittedName>
        <fullName evidence="11">ATP synthase F1 subunit epsilon</fullName>
    </submittedName>
</protein>
<evidence type="ECO:0000313" key="12">
    <source>
        <dbReference type="Proteomes" id="UP000422221"/>
    </source>
</evidence>
<evidence type="ECO:0000256" key="5">
    <source>
        <dbReference type="ARBA" id="ARBA00023065"/>
    </source>
</evidence>
<evidence type="ECO:0000256" key="1">
    <source>
        <dbReference type="ARBA" id="ARBA00003543"/>
    </source>
</evidence>
<dbReference type="GO" id="GO:0046933">
    <property type="term" value="F:proton-transporting ATP synthase activity, rotational mechanism"/>
    <property type="evidence" value="ECO:0007669"/>
    <property type="project" value="InterPro"/>
</dbReference>
<dbReference type="InterPro" id="IPR020546">
    <property type="entry name" value="ATP_synth_F1_dsu/esu_N"/>
</dbReference>
<dbReference type="RefSeq" id="WP_005932605.1">
    <property type="nucleotide sequence ID" value="NZ_CABKSE010000002.1"/>
</dbReference>
<dbReference type="GO" id="GO:0045259">
    <property type="term" value="C:proton-transporting ATP synthase complex"/>
    <property type="evidence" value="ECO:0007669"/>
    <property type="project" value="UniProtKB-KW"/>
</dbReference>
<keyword evidence="8 9" id="KW-0066">ATP synthesis</keyword>
<dbReference type="Proteomes" id="UP000422221">
    <property type="component" value="Unassembled WGS sequence"/>
</dbReference>
<evidence type="ECO:0000256" key="7">
    <source>
        <dbReference type="ARBA" id="ARBA00023196"/>
    </source>
</evidence>
<dbReference type="CDD" id="cd12152">
    <property type="entry name" value="F1-ATPase_delta"/>
    <property type="match status" value="1"/>
</dbReference>
<reference evidence="11 12" key="1">
    <citation type="journal article" date="2019" name="Nat. Med.">
        <title>A library of human gut bacterial isolates paired with longitudinal multiomics data enables mechanistic microbiome research.</title>
        <authorList>
            <person name="Poyet M."/>
            <person name="Groussin M."/>
            <person name="Gibbons S.M."/>
            <person name="Avila-Pacheco J."/>
            <person name="Jiang X."/>
            <person name="Kearney S.M."/>
            <person name="Perrotta A.R."/>
            <person name="Berdy B."/>
            <person name="Zhao S."/>
            <person name="Lieberman T.D."/>
            <person name="Swanson P.K."/>
            <person name="Smith M."/>
            <person name="Roesemann S."/>
            <person name="Alexander J.E."/>
            <person name="Rich S.A."/>
            <person name="Livny J."/>
            <person name="Vlamakis H."/>
            <person name="Clish C."/>
            <person name="Bullock K."/>
            <person name="Deik A."/>
            <person name="Scott J."/>
            <person name="Pierce K.A."/>
            <person name="Xavier R.J."/>
            <person name="Alm E.J."/>
        </authorList>
    </citation>
    <scope>NUCLEOTIDE SEQUENCE [LARGE SCALE GENOMIC DNA]</scope>
    <source>
        <strain evidence="11 12">BIOML-A10</strain>
    </source>
</reference>
<evidence type="ECO:0000256" key="3">
    <source>
        <dbReference type="ARBA" id="ARBA00005712"/>
    </source>
</evidence>
<gene>
    <name evidence="11" type="primary">atpC</name>
    <name evidence="11" type="ORF">F3F73_10515</name>
</gene>
<evidence type="ECO:0000256" key="6">
    <source>
        <dbReference type="ARBA" id="ARBA00023136"/>
    </source>
</evidence>
<dbReference type="Gene3D" id="2.60.15.10">
    <property type="entry name" value="F0F1 ATP synthase delta/epsilon subunit, N-terminal"/>
    <property type="match status" value="1"/>
</dbReference>
<comment type="subcellular location">
    <subcellularLocation>
        <location evidence="2">Endomembrane system</location>
        <topology evidence="2">Peripheral membrane protein</topology>
    </subcellularLocation>
</comment>
<keyword evidence="7 9" id="KW-0139">CF(1)</keyword>
<sequence>MKELHLSIVSPEKEIFDGEVNSVTLPGAMGSFTILPQHAPIVSSLKEGKLSYVTDDNEECTLDIQGGFVEMSDGKVSVCVS</sequence>
<comment type="caution">
    <text evidence="11">The sequence shown here is derived from an EMBL/GenBank/DDBJ whole genome shotgun (WGS) entry which is preliminary data.</text>
</comment>
<evidence type="ECO:0000256" key="4">
    <source>
        <dbReference type="ARBA" id="ARBA00022448"/>
    </source>
</evidence>
<name>A0A7J4XJ01_9BACE</name>
<dbReference type="AlphaFoldDB" id="A0A7J4XJ01"/>
<dbReference type="EMBL" id="VWMK01000009">
    <property type="protein sequence ID" value="KAA3765455.1"/>
    <property type="molecule type" value="Genomic_DNA"/>
</dbReference>
<comment type="similarity">
    <text evidence="3 9">Belongs to the ATPase epsilon chain family.</text>
</comment>
<comment type="function">
    <text evidence="1">Produces ATP from ADP in the presence of a proton gradient across the membrane.</text>
</comment>
<proteinExistence type="inferred from homology"/>
<dbReference type="InterPro" id="IPR036771">
    <property type="entry name" value="ATPsynth_dsu/esu_N"/>
</dbReference>
<dbReference type="NCBIfam" id="TIGR01216">
    <property type="entry name" value="ATP_synt_epsi"/>
    <property type="match status" value="1"/>
</dbReference>
<feature type="domain" description="ATP synthase F1 complex delta/epsilon subunit N-terminal" evidence="10">
    <location>
        <begin position="4"/>
        <end position="80"/>
    </location>
</feature>
<comment type="subunit">
    <text evidence="9">F-type ATPases have 2 components, CF(1) - the catalytic core - and CF(0) - the membrane proton channel. CF(1) has five subunits: alpha(3), beta(3), gamma(1), delta(1), epsilon(1). CF(0) has three main subunits: a, b and c.</text>
</comment>
<evidence type="ECO:0000256" key="9">
    <source>
        <dbReference type="RuleBase" id="RU003656"/>
    </source>
</evidence>
<evidence type="ECO:0000256" key="2">
    <source>
        <dbReference type="ARBA" id="ARBA00004184"/>
    </source>
</evidence>
<keyword evidence="4 9" id="KW-0813">Transport</keyword>
<accession>A0A7J4XJ01</accession>
<evidence type="ECO:0000313" key="11">
    <source>
        <dbReference type="EMBL" id="KAA3765455.1"/>
    </source>
</evidence>
<evidence type="ECO:0000256" key="8">
    <source>
        <dbReference type="ARBA" id="ARBA00023310"/>
    </source>
</evidence>
<keyword evidence="5 9" id="KW-0406">Ion transport</keyword>
<evidence type="ECO:0000259" key="10">
    <source>
        <dbReference type="Pfam" id="PF02823"/>
    </source>
</evidence>
<dbReference type="Pfam" id="PF02823">
    <property type="entry name" value="ATP-synt_DE_N"/>
    <property type="match status" value="1"/>
</dbReference>
<dbReference type="InterPro" id="IPR001469">
    <property type="entry name" value="ATP_synth_F1_dsu/esu"/>
</dbReference>
<dbReference type="GO" id="GO:0012505">
    <property type="term" value="C:endomembrane system"/>
    <property type="evidence" value="ECO:0007669"/>
    <property type="project" value="UniProtKB-SubCell"/>
</dbReference>
<organism evidence="11 12">
    <name type="scientific">Bacteroides salyersiae</name>
    <dbReference type="NCBI Taxonomy" id="291644"/>
    <lineage>
        <taxon>Bacteria</taxon>
        <taxon>Pseudomonadati</taxon>
        <taxon>Bacteroidota</taxon>
        <taxon>Bacteroidia</taxon>
        <taxon>Bacteroidales</taxon>
        <taxon>Bacteroidaceae</taxon>
        <taxon>Bacteroides</taxon>
    </lineage>
</organism>
<dbReference type="GeneID" id="93116953"/>